<dbReference type="InterPro" id="IPR001173">
    <property type="entry name" value="Glyco_trans_2-like"/>
</dbReference>
<dbReference type="RefSeq" id="WP_004081135.1">
    <property type="nucleotide sequence ID" value="NZ_VIRB01000142.1"/>
</dbReference>
<dbReference type="EMBL" id="VIRB01000142">
    <property type="protein sequence ID" value="NDO71606.1"/>
    <property type="molecule type" value="Genomic_DNA"/>
</dbReference>
<accession>A0A9X5H9L6</accession>
<dbReference type="GO" id="GO:0016758">
    <property type="term" value="F:hexosyltransferase activity"/>
    <property type="evidence" value="ECO:0007669"/>
    <property type="project" value="UniProtKB-ARBA"/>
</dbReference>
<proteinExistence type="predicted"/>
<dbReference type="SUPFAM" id="SSF53448">
    <property type="entry name" value="Nucleotide-diphospho-sugar transferases"/>
    <property type="match status" value="1"/>
</dbReference>
<reference evidence="2 3" key="1">
    <citation type="submission" date="2019-07" db="EMBL/GenBank/DDBJ databases">
        <title>Draft genome sequences of 15 bacterial species constituting the stable defined intestinal microbiota of the GM15 gnotobiotic mouse model.</title>
        <authorList>
            <person name="Elie C."/>
            <person name="Mathieu A."/>
            <person name="Saliou A."/>
            <person name="Darnaud M."/>
            <person name="Leulier F."/>
            <person name="Tamellini A."/>
        </authorList>
    </citation>
    <scope>NUCLEOTIDE SEQUENCE [LARGE SCALE GENOMIC DNA]</scope>
    <source>
        <strain evidence="3">ASF 502</strain>
    </source>
</reference>
<dbReference type="Proteomes" id="UP000474104">
    <property type="component" value="Unassembled WGS sequence"/>
</dbReference>
<dbReference type="OrthoDB" id="199095at2"/>
<feature type="domain" description="Glycosyltransferase 2-like" evidence="1">
    <location>
        <begin position="11"/>
        <end position="135"/>
    </location>
</feature>
<name>A0A9X5H9L6_9FIRM</name>
<dbReference type="AlphaFoldDB" id="A0A9X5H9L6"/>
<gene>
    <name evidence="2" type="ORF">FMM80_24330</name>
</gene>
<dbReference type="CDD" id="cd00761">
    <property type="entry name" value="Glyco_tranf_GTA_type"/>
    <property type="match status" value="1"/>
</dbReference>
<comment type="caution">
    <text evidence="2">The sequence shown here is derived from an EMBL/GenBank/DDBJ whole genome shotgun (WGS) entry which is preliminary data.</text>
</comment>
<dbReference type="PANTHER" id="PTHR22916:SF3">
    <property type="entry name" value="UDP-GLCNAC:BETAGAL BETA-1,3-N-ACETYLGLUCOSAMINYLTRANSFERASE-LIKE PROTEIN 1"/>
    <property type="match status" value="1"/>
</dbReference>
<sequence length="323" mass="37668">MKREDRNIDVSIIVPVYNHENYVKQALTSIIEQETIYTYEILVGEDASPDGSKDVIRKFEKENPGKIYPFYREKNLGATKNGYALYMKARGRYIIVLEGDDYWSDKNKIQKQVRFLDEHPEYIGVASNFSKVDKNNIVLEAECIHQGRVNRAFTWSDFLEYGFEFQTATLMYHNIYLDGGDYSILYKAHEMVGDLTVLTILLNRGNIYVMGDVMSAYRYVVDKSLTNACSVSSKDPALSLIKTVRQYVLLKPFLTNKSDFDLQISEKKTDFLIKMIKGREGYTRNRWEKLIRMGNWKTNLCIVPMFFKICMEKVTSKVKKEKR</sequence>
<organism evidence="2 3">
    <name type="scientific">Schaedlerella arabinosiphila</name>
    <dbReference type="NCBI Taxonomy" id="2044587"/>
    <lineage>
        <taxon>Bacteria</taxon>
        <taxon>Bacillati</taxon>
        <taxon>Bacillota</taxon>
        <taxon>Clostridia</taxon>
        <taxon>Lachnospirales</taxon>
        <taxon>Lachnospiraceae</taxon>
        <taxon>Schaedlerella</taxon>
    </lineage>
</organism>
<evidence type="ECO:0000313" key="3">
    <source>
        <dbReference type="Proteomes" id="UP000474104"/>
    </source>
</evidence>
<dbReference type="Gene3D" id="3.90.550.10">
    <property type="entry name" value="Spore Coat Polysaccharide Biosynthesis Protein SpsA, Chain A"/>
    <property type="match status" value="1"/>
</dbReference>
<dbReference type="InterPro" id="IPR029044">
    <property type="entry name" value="Nucleotide-diphossugar_trans"/>
</dbReference>
<dbReference type="PANTHER" id="PTHR22916">
    <property type="entry name" value="GLYCOSYLTRANSFERASE"/>
    <property type="match status" value="1"/>
</dbReference>
<protein>
    <submittedName>
        <fullName evidence="2">Glycosyltransferase family 2 protein</fullName>
    </submittedName>
</protein>
<dbReference type="Pfam" id="PF00535">
    <property type="entry name" value="Glycos_transf_2"/>
    <property type="match status" value="1"/>
</dbReference>
<evidence type="ECO:0000313" key="2">
    <source>
        <dbReference type="EMBL" id="NDO71606.1"/>
    </source>
</evidence>
<evidence type="ECO:0000259" key="1">
    <source>
        <dbReference type="Pfam" id="PF00535"/>
    </source>
</evidence>